<feature type="transmembrane region" description="Helical" evidence="8">
    <location>
        <begin position="284"/>
        <end position="305"/>
    </location>
</feature>
<evidence type="ECO:0000256" key="5">
    <source>
        <dbReference type="ARBA" id="ARBA00022692"/>
    </source>
</evidence>
<evidence type="ECO:0000256" key="6">
    <source>
        <dbReference type="ARBA" id="ARBA00022989"/>
    </source>
</evidence>
<sequence>MTRTAHPGPRLAAAGLIGVGVVAILAAASVFVGARGLSPAEVVDAITGAGTPEAAAIVGGQRVPRTVVGLIGGAALGVAGALIQGHTRNPLADPGLLGVTSGASVAVVVGLSFFGLTGSAGILISSLVGAAAATVLVGVLGAVAGRKRDASPAALVLAGAALSAFLGSATGILLLMDSSALDIFRFWTVRSLASGSRTVDLLPLVGPLLVAGFLLALPQLRVLDALALGEDTARSLGRNLKWSRIAGLASIASLAGGATAIIGAVSFVGLAAPHIVRGLVGRDYRLVVPLSAPVGAALVLAADIIGRIVVQPAELAVGVVLGIVGGPGSSCSSTGYIGGASDHYHHGTG</sequence>
<dbReference type="Pfam" id="PF01032">
    <property type="entry name" value="FecCD"/>
    <property type="match status" value="1"/>
</dbReference>
<keyword evidence="3" id="KW-0813">Transport</keyword>
<dbReference type="PANTHER" id="PTHR30472">
    <property type="entry name" value="FERRIC ENTEROBACTIN TRANSPORT SYSTEM PERMEASE PROTEIN"/>
    <property type="match status" value="1"/>
</dbReference>
<dbReference type="EMBL" id="CAJZ01000119">
    <property type="protein sequence ID" value="CCI83616.1"/>
    <property type="molecule type" value="Genomic_DNA"/>
</dbReference>
<dbReference type="SUPFAM" id="SSF81345">
    <property type="entry name" value="ABC transporter involved in vitamin B12 uptake, BtuC"/>
    <property type="match status" value="1"/>
</dbReference>
<feature type="transmembrane region" description="Helical" evidence="8">
    <location>
        <begin position="66"/>
        <end position="83"/>
    </location>
</feature>
<keyword evidence="4" id="KW-1003">Cell membrane</keyword>
<keyword evidence="11" id="KW-1185">Reference proteome</keyword>
<dbReference type="CDD" id="cd06550">
    <property type="entry name" value="TM_ABC_iron-siderophores_like"/>
    <property type="match status" value="1"/>
</dbReference>
<feature type="transmembrane region" description="Helical" evidence="8">
    <location>
        <begin position="155"/>
        <end position="176"/>
    </location>
</feature>
<dbReference type="PATRIC" id="fig|883169.3.peg.572"/>
<dbReference type="EMBL" id="AHAE01000032">
    <property type="protein sequence ID" value="EJZ82376.1"/>
    <property type="molecule type" value="Genomic_DNA"/>
</dbReference>
<evidence type="ECO:0000313" key="11">
    <source>
        <dbReference type="Proteomes" id="UP000006078"/>
    </source>
</evidence>
<evidence type="ECO:0000313" key="9">
    <source>
        <dbReference type="EMBL" id="CCI83616.1"/>
    </source>
</evidence>
<dbReference type="GO" id="GO:0022857">
    <property type="term" value="F:transmembrane transporter activity"/>
    <property type="evidence" value="ECO:0007669"/>
    <property type="project" value="InterPro"/>
</dbReference>
<comment type="caution">
    <text evidence="9">The sequence shown here is derived from an EMBL/GenBank/DDBJ whole genome shotgun (WGS) entry which is preliminary data.</text>
</comment>
<gene>
    <name evidence="9" type="primary">fepD</name>
    <name evidence="9" type="ORF">BN46_0886</name>
    <name evidence="10" type="ORF">HMPREF9719_00601</name>
</gene>
<feature type="transmembrane region" description="Helical" evidence="8">
    <location>
        <begin position="245"/>
        <end position="272"/>
    </location>
</feature>
<keyword evidence="5 8" id="KW-0812">Transmembrane</keyword>
<dbReference type="STRING" id="29321.AAV33_05150"/>
<proteinExistence type="inferred from homology"/>
<evidence type="ECO:0000313" key="12">
    <source>
        <dbReference type="Proteomes" id="UP000011016"/>
    </source>
</evidence>
<reference evidence="9 12" key="1">
    <citation type="journal article" date="2012" name="J. Bacteriol.">
        <title>Draft Genome Sequence of Turicella otitidis ATCC 51513, Isolated from Middle Ear Fluid from a Child with Otitis Media.</title>
        <authorList>
            <person name="Brinkrolf K."/>
            <person name="Schneider J."/>
            <person name="Knecht M."/>
            <person name="Ruckert C."/>
            <person name="Tauch A."/>
        </authorList>
    </citation>
    <scope>NUCLEOTIDE SEQUENCE [LARGE SCALE GENOMIC DNA]</scope>
    <source>
        <strain evidence="9 12">ATCC 51513</strain>
    </source>
</reference>
<feature type="transmembrane region" description="Helical" evidence="8">
    <location>
        <begin position="95"/>
        <end position="116"/>
    </location>
</feature>
<evidence type="ECO:0000256" key="8">
    <source>
        <dbReference type="SAM" id="Phobius"/>
    </source>
</evidence>
<dbReference type="RefSeq" id="WP_004600491.1">
    <property type="nucleotide sequence ID" value="NZ_HF541866.1"/>
</dbReference>
<keyword evidence="7 8" id="KW-0472">Membrane</keyword>
<comment type="similarity">
    <text evidence="2">Belongs to the binding-protein-dependent transport system permease family. FecCD subfamily.</text>
</comment>
<evidence type="ECO:0000256" key="7">
    <source>
        <dbReference type="ARBA" id="ARBA00023136"/>
    </source>
</evidence>
<feature type="transmembrane region" description="Helical" evidence="8">
    <location>
        <begin position="201"/>
        <end position="224"/>
    </location>
</feature>
<dbReference type="PANTHER" id="PTHR30472:SF1">
    <property type="entry name" value="FE(3+) DICITRATE TRANSPORT SYSTEM PERMEASE PROTEIN FECC-RELATED"/>
    <property type="match status" value="1"/>
</dbReference>
<dbReference type="Proteomes" id="UP000011016">
    <property type="component" value="Unassembled WGS sequence"/>
</dbReference>
<comment type="subcellular location">
    <subcellularLocation>
        <location evidence="1">Cell membrane</location>
        <topology evidence="1">Multi-pass membrane protein</topology>
    </subcellularLocation>
</comment>
<dbReference type="GO" id="GO:0005886">
    <property type="term" value="C:plasma membrane"/>
    <property type="evidence" value="ECO:0007669"/>
    <property type="project" value="UniProtKB-SubCell"/>
</dbReference>
<dbReference type="Proteomes" id="UP000006078">
    <property type="component" value="Unassembled WGS sequence"/>
</dbReference>
<evidence type="ECO:0000256" key="4">
    <source>
        <dbReference type="ARBA" id="ARBA00022475"/>
    </source>
</evidence>
<dbReference type="GO" id="GO:0033214">
    <property type="term" value="P:siderophore-iron import into cell"/>
    <property type="evidence" value="ECO:0007669"/>
    <property type="project" value="TreeGrafter"/>
</dbReference>
<accession>I7JW44</accession>
<dbReference type="Gene3D" id="1.10.3470.10">
    <property type="entry name" value="ABC transporter involved in vitamin B12 uptake, BtuC"/>
    <property type="match status" value="1"/>
</dbReference>
<evidence type="ECO:0000256" key="3">
    <source>
        <dbReference type="ARBA" id="ARBA00022448"/>
    </source>
</evidence>
<feature type="transmembrane region" description="Helical" evidence="8">
    <location>
        <begin position="122"/>
        <end position="143"/>
    </location>
</feature>
<dbReference type="InterPro" id="IPR000522">
    <property type="entry name" value="ABC_transptr_permease_BtuC"/>
</dbReference>
<organism evidence="9 12">
    <name type="scientific">Corynebacterium otitidis ATCC 51513</name>
    <dbReference type="NCBI Taxonomy" id="883169"/>
    <lineage>
        <taxon>Bacteria</taxon>
        <taxon>Bacillati</taxon>
        <taxon>Actinomycetota</taxon>
        <taxon>Actinomycetes</taxon>
        <taxon>Mycobacteriales</taxon>
        <taxon>Corynebacteriaceae</taxon>
        <taxon>Corynebacterium</taxon>
    </lineage>
</organism>
<dbReference type="eggNOG" id="COG0609">
    <property type="taxonomic scope" value="Bacteria"/>
</dbReference>
<feature type="transmembrane region" description="Helical" evidence="8">
    <location>
        <begin position="12"/>
        <end position="34"/>
    </location>
</feature>
<dbReference type="AlphaFoldDB" id="I7JW44"/>
<evidence type="ECO:0000256" key="2">
    <source>
        <dbReference type="ARBA" id="ARBA00007935"/>
    </source>
</evidence>
<dbReference type="OrthoDB" id="9782305at2"/>
<keyword evidence="6 8" id="KW-1133">Transmembrane helix</keyword>
<protein>
    <submittedName>
        <fullName evidence="9">Ferric enterobactin transport system permease protein fepD</fullName>
    </submittedName>
</protein>
<reference evidence="10 11" key="2">
    <citation type="submission" date="2012-08" db="EMBL/GenBank/DDBJ databases">
        <title>The Genome Sequence of Turicella otitidis ATCC 51513.</title>
        <authorList>
            <consortium name="The Broad Institute Genome Sequencing Platform"/>
            <person name="Earl A."/>
            <person name="Ward D."/>
            <person name="Feldgarden M."/>
            <person name="Gevers D."/>
            <person name="Huys G."/>
            <person name="Walker B."/>
            <person name="Young S.K."/>
            <person name="Zeng Q."/>
            <person name="Gargeya S."/>
            <person name="Fitzgerald M."/>
            <person name="Haas B."/>
            <person name="Abouelleil A."/>
            <person name="Alvarado L."/>
            <person name="Arachchi H.M."/>
            <person name="Berlin A.M."/>
            <person name="Chapman S.B."/>
            <person name="Goldberg J."/>
            <person name="Griggs A."/>
            <person name="Gujja S."/>
            <person name="Hansen M."/>
            <person name="Howarth C."/>
            <person name="Imamovic A."/>
            <person name="Larimer J."/>
            <person name="McCowen C."/>
            <person name="Montmayeur A."/>
            <person name="Murphy C."/>
            <person name="Neiman D."/>
            <person name="Pearson M."/>
            <person name="Priest M."/>
            <person name="Roberts A."/>
            <person name="Saif S."/>
            <person name="Shea T."/>
            <person name="Sisk P."/>
            <person name="Sykes S."/>
            <person name="Wortman J."/>
            <person name="Nusbaum C."/>
            <person name="Birren B."/>
        </authorList>
    </citation>
    <scope>NUCLEOTIDE SEQUENCE [LARGE SCALE GENOMIC DNA]</scope>
    <source>
        <strain evidence="10 11">ATCC 51513</strain>
    </source>
</reference>
<dbReference type="InterPro" id="IPR037294">
    <property type="entry name" value="ABC_BtuC-like"/>
</dbReference>
<dbReference type="HOGENOM" id="CLU_013016_1_0_11"/>
<evidence type="ECO:0000313" key="10">
    <source>
        <dbReference type="EMBL" id="EJZ82376.1"/>
    </source>
</evidence>
<name>I7JW44_9CORY</name>
<evidence type="ECO:0000256" key="1">
    <source>
        <dbReference type="ARBA" id="ARBA00004651"/>
    </source>
</evidence>